<dbReference type="PANTHER" id="PTHR45737:SF6">
    <property type="entry name" value="VON WILLEBRAND FACTOR A DOMAIN-CONTAINING PROTEIN 5A"/>
    <property type="match status" value="1"/>
</dbReference>
<feature type="region of interest" description="Disordered" evidence="1">
    <location>
        <begin position="655"/>
        <end position="697"/>
    </location>
</feature>
<organism evidence="4 5">
    <name type="scientific">Capnocytophaga granulosa</name>
    <dbReference type="NCBI Taxonomy" id="45242"/>
    <lineage>
        <taxon>Bacteria</taxon>
        <taxon>Pseudomonadati</taxon>
        <taxon>Bacteroidota</taxon>
        <taxon>Flavobacteriia</taxon>
        <taxon>Flavobacteriales</taxon>
        <taxon>Flavobacteriaceae</taxon>
        <taxon>Capnocytophaga</taxon>
    </lineage>
</organism>
<dbReference type="SMART" id="SM00609">
    <property type="entry name" value="VIT"/>
    <property type="match status" value="1"/>
</dbReference>
<evidence type="ECO:0000313" key="5">
    <source>
        <dbReference type="Proteomes" id="UP000182771"/>
    </source>
</evidence>
<feature type="compositionally biased region" description="Basic residues" evidence="1">
    <location>
        <begin position="656"/>
        <end position="666"/>
    </location>
</feature>
<dbReference type="InterPro" id="IPR013694">
    <property type="entry name" value="VIT"/>
</dbReference>
<evidence type="ECO:0000259" key="3">
    <source>
        <dbReference type="PROSITE" id="PS51468"/>
    </source>
</evidence>
<comment type="caution">
    <text evidence="4">The sequence shown here is derived from an EMBL/GenBank/DDBJ whole genome shotgun (WGS) entry which is preliminary data.</text>
</comment>
<keyword evidence="5" id="KW-1185">Reference proteome</keyword>
<accession>A0A1H2RW79</accession>
<dbReference type="Pfam" id="PF08487">
    <property type="entry name" value="VIT"/>
    <property type="match status" value="1"/>
</dbReference>
<dbReference type="RefSeq" id="WP_016419835.1">
    <property type="nucleotide sequence ID" value="NZ_FNND01000001.1"/>
</dbReference>
<dbReference type="GeneID" id="85017554"/>
<dbReference type="Proteomes" id="UP000182771">
    <property type="component" value="Unassembled WGS sequence"/>
</dbReference>
<feature type="chain" id="PRO_5029021938" description="VIT domain-containing protein" evidence="2">
    <location>
        <begin position="20"/>
        <end position="992"/>
    </location>
</feature>
<gene>
    <name evidence="4" type="ORF">SAMN05444420_101591</name>
</gene>
<feature type="domain" description="VIT" evidence="3">
    <location>
        <begin position="24"/>
        <end position="152"/>
    </location>
</feature>
<evidence type="ECO:0000256" key="2">
    <source>
        <dbReference type="SAM" id="SignalP"/>
    </source>
</evidence>
<keyword evidence="2" id="KW-0732">Signal</keyword>
<dbReference type="AlphaFoldDB" id="A0A1H2RW79"/>
<dbReference type="InterPro" id="IPR011990">
    <property type="entry name" value="TPR-like_helical_dom_sf"/>
</dbReference>
<dbReference type="OrthoDB" id="266279at2"/>
<dbReference type="PANTHER" id="PTHR45737">
    <property type="entry name" value="VON WILLEBRAND FACTOR A DOMAIN-CONTAINING PROTEIN 5A"/>
    <property type="match status" value="1"/>
</dbReference>
<feature type="signal peptide" evidence="2">
    <location>
        <begin position="1"/>
        <end position="19"/>
    </location>
</feature>
<dbReference type="PROSITE" id="PS51468">
    <property type="entry name" value="VIT"/>
    <property type="match status" value="1"/>
</dbReference>
<protein>
    <recommendedName>
        <fullName evidence="3">VIT domain-containing protein</fullName>
    </recommendedName>
</protein>
<evidence type="ECO:0000256" key="1">
    <source>
        <dbReference type="SAM" id="MobiDB-lite"/>
    </source>
</evidence>
<evidence type="ECO:0000313" key="4">
    <source>
        <dbReference type="EMBL" id="SDW23558.1"/>
    </source>
</evidence>
<dbReference type="EMBL" id="FNND01000001">
    <property type="protein sequence ID" value="SDW23558.1"/>
    <property type="molecule type" value="Genomic_DNA"/>
</dbReference>
<dbReference type="Pfam" id="PF09906">
    <property type="entry name" value="DUF2135"/>
    <property type="match status" value="1"/>
</dbReference>
<sequence>MKQFLSFIALLFSIGSATAQKIILPQVKVSQEDNAKPMQLQDLSVDILVVGQTAVTTMEMTFYNPNSRVMEGEFEFPLSDGQQVSRFALDIDGKLREGVVVDKALGRKAFEDIVRRGVDPGLLEKTEGNNFRARVYPMPRRGTRRILIAFEQELSQKNGQDFYFLPIANAVKLKKFKIHTEVVSRFVKTDIQNSLQLDFTQSRNSYISEVEQTNYTLDKNIALLFPKIDKPQLITATNGNESYLYGNMTLEKQSLREKEAPKSIGILWDNSLSNEKRDFVKEYALLDAYFKEIKNTEVTLTTFHIRAAKPVAFEVKDGNWQELREYLEKQVYDGATDGNAMVFPKGAGQYLLFSDGIFNFGAKEFDLPSLVKSLQAPVSVISSLQVANWDKLQYLAGATGGALINLTSQALPEALKALRYQSFQLLGYKVKSGNVTALYPQKGALVGENFTFAGQLSSEEATVVVSLGYPGKVIVEKELTFTKDNTAGAGEFALLRRIWAEKKIAQLQREGALAKDIDAVGRQYGIVTEGNSLIVLETIADYVRYQITPPKELQREYERLVNKEKQDKEKEKKEHLDYVVKLSEVQSKWWNTSFPIAGTQPVKNTANQSSNESTAGINARAYSSTLAIRGVGSVSDNIEDQAELAEAMVVVGYSRSSRKERRQNKKAAKETAQVLNDEEQSEAEDRSGELSNTSKIALNDYNPDTPYLKVMEYADPAKAVETYYKLKKEYGQTPSFYVDVADYFFKKGDAQQAILVVSNLAELSLEDAQLLRVLAYKLSAYKAYPEAVAISRKVVAIREEEPQSYRDLGLALAQAGEYQLAIETLYKVVERPWDQRFREVQLIAMNEINNIVNTQKGLRTSFIDKRLLKKEPVDIRVVLTWDTDNSDMDLWVTDPEEERCFYGHRQTYLGGIISQDVTGGYGPEEFMLKKAPKGNYKIEVNYYGNRSQKQLLPVSLRITFFTHYGTPQEKKQETTVRLSNQREVIEVGSFEF</sequence>
<dbReference type="SUPFAM" id="SSF48452">
    <property type="entry name" value="TPR-like"/>
    <property type="match status" value="1"/>
</dbReference>
<proteinExistence type="predicted"/>
<dbReference type="Gene3D" id="1.25.40.10">
    <property type="entry name" value="Tetratricopeptide repeat domain"/>
    <property type="match status" value="1"/>
</dbReference>
<reference evidence="4 5" key="1">
    <citation type="submission" date="2016-10" db="EMBL/GenBank/DDBJ databases">
        <authorList>
            <person name="Varghese N."/>
            <person name="Submissions S."/>
        </authorList>
    </citation>
    <scope>NUCLEOTIDE SEQUENCE [LARGE SCALE GENOMIC DNA]</scope>
    <source>
        <strain evidence="4 5">DSM 11449</strain>
    </source>
</reference>
<dbReference type="InterPro" id="IPR019220">
    <property type="entry name" value="DUF2135"/>
</dbReference>
<dbReference type="Gene3D" id="2.60.120.380">
    <property type="match status" value="1"/>
</dbReference>
<name>A0A1H2RW79_9FLAO</name>